<organism evidence="1 2">
    <name type="scientific">Candidatus Methanoperedens nitratireducens</name>
    <dbReference type="NCBI Taxonomy" id="1392998"/>
    <lineage>
        <taxon>Archaea</taxon>
        <taxon>Methanobacteriati</taxon>
        <taxon>Methanobacteriota</taxon>
        <taxon>Stenosarchaea group</taxon>
        <taxon>Methanomicrobia</taxon>
        <taxon>Methanosarcinales</taxon>
        <taxon>ANME-2 cluster</taxon>
        <taxon>Candidatus Methanoperedentaceae</taxon>
        <taxon>Candidatus Methanoperedens</taxon>
    </lineage>
</organism>
<dbReference type="Proteomes" id="UP000218615">
    <property type="component" value="Unassembled WGS sequence"/>
</dbReference>
<dbReference type="AlphaFoldDB" id="A0A284VJ66"/>
<accession>A0A284VJ66</accession>
<sequence length="78" mass="8779">MGDQSPRAIWDKEAKITTTETTEIISLSSPTQGLSLLLNSFIFSIKGIVNLINQKKYKRLPHFNARVAKQKSYPSSQI</sequence>
<name>A0A284VJ66_9EURY</name>
<dbReference type="EMBL" id="FZMP01000013">
    <property type="protein sequence ID" value="SNQ59209.1"/>
    <property type="molecule type" value="Genomic_DNA"/>
</dbReference>
<proteinExistence type="predicted"/>
<gene>
    <name evidence="1" type="ORF">MNV_110025</name>
</gene>
<reference evidence="2" key="1">
    <citation type="submission" date="2017-06" db="EMBL/GenBank/DDBJ databases">
        <authorList>
            <person name="Cremers G."/>
        </authorList>
    </citation>
    <scope>NUCLEOTIDE SEQUENCE [LARGE SCALE GENOMIC DNA]</scope>
</reference>
<evidence type="ECO:0000313" key="2">
    <source>
        <dbReference type="Proteomes" id="UP000218615"/>
    </source>
</evidence>
<protein>
    <submittedName>
        <fullName evidence="1">Uncharacterized protein</fullName>
    </submittedName>
</protein>
<evidence type="ECO:0000313" key="1">
    <source>
        <dbReference type="EMBL" id="SNQ59209.1"/>
    </source>
</evidence>
<keyword evidence="2" id="KW-1185">Reference proteome</keyword>